<evidence type="ECO:0000256" key="1">
    <source>
        <dbReference type="SAM" id="MobiDB-lite"/>
    </source>
</evidence>
<dbReference type="OrthoDB" id="3945684at2759"/>
<feature type="region of interest" description="Disordered" evidence="1">
    <location>
        <begin position="111"/>
        <end position="149"/>
    </location>
</feature>
<accession>A0A8K0L3N1</accession>
<protein>
    <submittedName>
        <fullName evidence="2">Uncharacterized protein</fullName>
    </submittedName>
</protein>
<reference evidence="2" key="1">
    <citation type="submission" date="2021-07" db="EMBL/GenBank/DDBJ databases">
        <title>Elsinoe batatas strain:CRI-CJ2 Genome sequencing and assembly.</title>
        <authorList>
            <person name="Huang L."/>
        </authorList>
    </citation>
    <scope>NUCLEOTIDE SEQUENCE</scope>
    <source>
        <strain evidence="2">CRI-CJ2</strain>
    </source>
</reference>
<sequence>MEISTDGYRFIVYFEDGDVIYDIEELLQIKTTTPLSIPSNKLLLLGPLSKKDYGGMIALCPWSLDDFEYNGLGSHNTLSDGITGDFGLTEQELKDKAEELKGRRQEYFKEWRAGQHGTEAHARRNAESSAYNKRRFEEDPNAVGGGEVP</sequence>
<dbReference type="Proteomes" id="UP000809789">
    <property type="component" value="Unassembled WGS sequence"/>
</dbReference>
<gene>
    <name evidence="2" type="ORF">KVT40_006929</name>
</gene>
<dbReference type="AlphaFoldDB" id="A0A8K0L3N1"/>
<evidence type="ECO:0000313" key="3">
    <source>
        <dbReference type="Proteomes" id="UP000809789"/>
    </source>
</evidence>
<evidence type="ECO:0000313" key="2">
    <source>
        <dbReference type="EMBL" id="KAG8625178.1"/>
    </source>
</evidence>
<dbReference type="EMBL" id="JAESVG020000008">
    <property type="protein sequence ID" value="KAG8625178.1"/>
    <property type="molecule type" value="Genomic_DNA"/>
</dbReference>
<keyword evidence="3" id="KW-1185">Reference proteome</keyword>
<feature type="compositionally biased region" description="Basic and acidic residues" evidence="1">
    <location>
        <begin position="111"/>
        <end position="126"/>
    </location>
</feature>
<name>A0A8K0L3N1_9PEZI</name>
<proteinExistence type="predicted"/>
<organism evidence="2 3">
    <name type="scientific">Elsinoe batatas</name>
    <dbReference type="NCBI Taxonomy" id="2601811"/>
    <lineage>
        <taxon>Eukaryota</taxon>
        <taxon>Fungi</taxon>
        <taxon>Dikarya</taxon>
        <taxon>Ascomycota</taxon>
        <taxon>Pezizomycotina</taxon>
        <taxon>Dothideomycetes</taxon>
        <taxon>Dothideomycetidae</taxon>
        <taxon>Myriangiales</taxon>
        <taxon>Elsinoaceae</taxon>
        <taxon>Elsinoe</taxon>
    </lineage>
</organism>
<comment type="caution">
    <text evidence="2">The sequence shown here is derived from an EMBL/GenBank/DDBJ whole genome shotgun (WGS) entry which is preliminary data.</text>
</comment>